<dbReference type="InterPro" id="IPR056884">
    <property type="entry name" value="NPHP3-like_N"/>
</dbReference>
<dbReference type="STRING" id="983965.A0A2T4C4D9"/>
<dbReference type="InterPro" id="IPR002110">
    <property type="entry name" value="Ankyrin_rpt"/>
</dbReference>
<dbReference type="SUPFAM" id="SSF52540">
    <property type="entry name" value="P-loop containing nucleoside triphosphate hydrolases"/>
    <property type="match status" value="1"/>
</dbReference>
<dbReference type="Pfam" id="PF13857">
    <property type="entry name" value="Ank_5"/>
    <property type="match status" value="1"/>
</dbReference>
<dbReference type="Gene3D" id="3.40.50.300">
    <property type="entry name" value="P-loop containing nucleotide triphosphate hydrolases"/>
    <property type="match status" value="1"/>
</dbReference>
<reference evidence="4 5" key="1">
    <citation type="submission" date="2016-07" db="EMBL/GenBank/DDBJ databases">
        <title>Multiple horizontal gene transfer events from other fungi enriched the ability of initially mycotrophic Trichoderma (Ascomycota) to feed on dead plant biomass.</title>
        <authorList>
            <consortium name="DOE Joint Genome Institute"/>
            <person name="Aerts A."/>
            <person name="Atanasova L."/>
            <person name="Chenthamara K."/>
            <person name="Zhang J."/>
            <person name="Grujic M."/>
            <person name="Henrissat B."/>
            <person name="Kuo A."/>
            <person name="Salamov A."/>
            <person name="Lipzen A."/>
            <person name="Labutti K."/>
            <person name="Barry K."/>
            <person name="Miao Y."/>
            <person name="Rahimi M.J."/>
            <person name="Shen Q."/>
            <person name="Grigoriev I.V."/>
            <person name="Kubicek C.P."/>
            <person name="Druzhinina I.S."/>
        </authorList>
    </citation>
    <scope>NUCLEOTIDE SEQUENCE [LARGE SCALE GENOMIC DNA]</scope>
    <source>
        <strain evidence="4 5">ATCC 18648</strain>
    </source>
</reference>
<dbReference type="PANTHER" id="PTHR10039:SF5">
    <property type="entry name" value="NACHT DOMAIN-CONTAINING PROTEIN"/>
    <property type="match status" value="1"/>
</dbReference>
<evidence type="ECO:0000313" key="5">
    <source>
        <dbReference type="Proteomes" id="UP000240760"/>
    </source>
</evidence>
<organism evidence="4 5">
    <name type="scientific">Trichoderma longibrachiatum ATCC 18648</name>
    <dbReference type="NCBI Taxonomy" id="983965"/>
    <lineage>
        <taxon>Eukaryota</taxon>
        <taxon>Fungi</taxon>
        <taxon>Dikarya</taxon>
        <taxon>Ascomycota</taxon>
        <taxon>Pezizomycotina</taxon>
        <taxon>Sordariomycetes</taxon>
        <taxon>Hypocreomycetidae</taxon>
        <taxon>Hypocreales</taxon>
        <taxon>Hypocreaceae</taxon>
        <taxon>Trichoderma</taxon>
    </lineage>
</organism>
<feature type="domain" description="Nephrocystin 3-like N-terminal" evidence="3">
    <location>
        <begin position="201"/>
        <end position="353"/>
    </location>
</feature>
<dbReference type="InterPro" id="IPR036770">
    <property type="entry name" value="Ankyrin_rpt-contain_sf"/>
</dbReference>
<dbReference type="Proteomes" id="UP000240760">
    <property type="component" value="Unassembled WGS sequence"/>
</dbReference>
<sequence length="970" mass="109216">MSGLEILGGLAAAEQFAEVLFKTIKLVKSVVDQIQDAPGQIQQHIGRLESLRSLASQIQNTQTLQTDDIGIILRRCERNVQSMHRLLSGVLFQTRDSVLRKTWKAICSLREEGNILKLLDQLDQEYNSLNTHINLRTLEAAENMQTGLHSIDSKLESLARANDATPQSSQCVRDLFITDPAMDRADLITSKGDIVQGTWSKGGLLWITGGPGQGKTMLSIYLTEYLATCFESADTERKQFPTFFFCDAKQQTRNNAMAILRGILFQLLEQDQRLLSHILPSYEIQKERLFQQNSSEALWKFLIRMANDTGNAQMTCVLDGLDECEQSSLEPLLTKLDKVTSTAPRLKIVVVSREYPHLVASLGKSSRIRLDPDAKMEVSDGLHRYISTRVAELAESNQYPTELARHVKEVLRGKSAGTYLWVSFVIKDLRNMKISEVEESLDRFPRGLDGLYERILEQVEPAHREMTLNILRWCAFSGSVTFNFLIDALGITSTKLLDEQAVLRDKLLHCGHFLSVTGHDIALVHQSAFDFLTSPRPSSRGLPWFSLSHIELEHSKLACACIAHIHLRSPMQRAREKKDSFLYHARRDWIHQILDEHPEFFSTASQDWRAMAYWGLSKHPAGLAAAAARLGLTVLMQRVIKEEGIWLWLKDAMAHRVGRPLLHIAAEFGHAPIINLLIKDHKAHVNGKDEDGNTPLHIAALRGHLDVVKMLVENDARIDSRDHDGQTPLFKTMKYAEYRIAEYLIECGANVNLTDKAKTSPLIYAIRRRDPRMTKLLLEYRAVPRIRESDRSSSNRRKAHRRPPKVLMPFLLGNVEAVKLLLAQRGRNPTLVNLKGQDPLHVALAVLPRPLSFAVQNSDQEAVEYFMAQGCDGATSLHVAANGLKGRIVQLLITKWEVSVNATDDYQGKSLHVVANAHIDASAVEMRKRIIIESLLRAGAHTSATDINGHAPRDLGQEFDNIVNMWYSSP</sequence>
<accession>A0A2T4C4D9</accession>
<dbReference type="PROSITE" id="PS50297">
    <property type="entry name" value="ANK_REP_REGION"/>
    <property type="match status" value="2"/>
</dbReference>
<keyword evidence="5" id="KW-1185">Reference proteome</keyword>
<dbReference type="EMBL" id="KZ679132">
    <property type="protein sequence ID" value="PTB76423.1"/>
    <property type="molecule type" value="Genomic_DNA"/>
</dbReference>
<dbReference type="Pfam" id="PF24883">
    <property type="entry name" value="NPHP3_N"/>
    <property type="match status" value="1"/>
</dbReference>
<dbReference type="AlphaFoldDB" id="A0A2T4C4D9"/>
<protein>
    <submittedName>
        <fullName evidence="4">Ankyrin</fullName>
    </submittedName>
</protein>
<dbReference type="InterPro" id="IPR027417">
    <property type="entry name" value="P-loop_NTPase"/>
</dbReference>
<feature type="repeat" description="ANK" evidence="2">
    <location>
        <begin position="724"/>
        <end position="756"/>
    </location>
</feature>
<keyword evidence="2" id="KW-0040">ANK repeat</keyword>
<name>A0A2T4C4D9_TRILO</name>
<feature type="repeat" description="ANK" evidence="2">
    <location>
        <begin position="691"/>
        <end position="723"/>
    </location>
</feature>
<evidence type="ECO:0000256" key="2">
    <source>
        <dbReference type="PROSITE-ProRule" id="PRU00023"/>
    </source>
</evidence>
<dbReference type="Gene3D" id="1.25.40.20">
    <property type="entry name" value="Ankyrin repeat-containing domain"/>
    <property type="match status" value="2"/>
</dbReference>
<keyword evidence="1" id="KW-0677">Repeat</keyword>
<gene>
    <name evidence="4" type="ORF">M440DRAFT_1470399</name>
</gene>
<dbReference type="SUPFAM" id="SSF48403">
    <property type="entry name" value="Ankyrin repeat"/>
    <property type="match status" value="2"/>
</dbReference>
<dbReference type="Pfam" id="PF12796">
    <property type="entry name" value="Ank_2"/>
    <property type="match status" value="1"/>
</dbReference>
<dbReference type="PROSITE" id="PS50088">
    <property type="entry name" value="ANK_REPEAT"/>
    <property type="match status" value="2"/>
</dbReference>
<dbReference type="OrthoDB" id="20872at2759"/>
<evidence type="ECO:0000259" key="3">
    <source>
        <dbReference type="Pfam" id="PF24883"/>
    </source>
</evidence>
<dbReference type="PRINTS" id="PR01415">
    <property type="entry name" value="ANKYRIN"/>
</dbReference>
<evidence type="ECO:0000313" key="4">
    <source>
        <dbReference type="EMBL" id="PTB76423.1"/>
    </source>
</evidence>
<evidence type="ECO:0000256" key="1">
    <source>
        <dbReference type="ARBA" id="ARBA00022737"/>
    </source>
</evidence>
<dbReference type="SMART" id="SM00248">
    <property type="entry name" value="ANK"/>
    <property type="match status" value="5"/>
</dbReference>
<dbReference type="PANTHER" id="PTHR10039">
    <property type="entry name" value="AMELOGENIN"/>
    <property type="match status" value="1"/>
</dbReference>
<proteinExistence type="predicted"/>